<dbReference type="EMBL" id="CP106735">
    <property type="protein sequence ID" value="UXX79849.1"/>
    <property type="molecule type" value="Genomic_DNA"/>
</dbReference>
<sequence>MKIQIINTLVVILLSGNILSAQDLASYYGEGDGIGVLTPFLGKTREVANIAGVKKCLEFDKEEGRFSFLNLQLPGTLDLAKGIFTATIYAQKPEAPIANHKIAFILRQDGEGSTQLALVKPIAQYDEWVTYTFDFSSLEPNAAYNEVSLFFGFNDSDLKATGTKYYLKSVNGPKVETNNVVVVAETSKDGTKINLVVKSSGDIKSVSKKTSFVAIVNGARKVGVKDVEVSDRNIALELDEPVGMGEIIYLAFTKGEVLDSNGKSLLPFREMSVVNTVEPKLDNYFDFALGQGVVSTSKVYVGTYSKNVQDPIVSGAKVGMFTRQSGRFAGMEFDLNGRIEIKQNKKFSLNILVSNSGKALPENRVSLVLRKDGDVKTQLVKIATITAYDQWQEVTFDFSRMQIPEDDYNSLTLFFASPDIDNVAEGVKYYLKGLQGPPIIK</sequence>
<gene>
    <name evidence="1" type="ORF">N7E81_01855</name>
</gene>
<evidence type="ECO:0000313" key="1">
    <source>
        <dbReference type="EMBL" id="UXX79849.1"/>
    </source>
</evidence>
<accession>A0ABY6D272</accession>
<keyword evidence="2" id="KW-1185">Reference proteome</keyword>
<organism evidence="1 2">
    <name type="scientific">Reichenbachiella carrageenanivorans</name>
    <dbReference type="NCBI Taxonomy" id="2979869"/>
    <lineage>
        <taxon>Bacteria</taxon>
        <taxon>Pseudomonadati</taxon>
        <taxon>Bacteroidota</taxon>
        <taxon>Cytophagia</taxon>
        <taxon>Cytophagales</taxon>
        <taxon>Reichenbachiellaceae</taxon>
        <taxon>Reichenbachiella</taxon>
    </lineage>
</organism>
<reference evidence="1" key="1">
    <citation type="submission" date="2022-10" db="EMBL/GenBank/DDBJ databases">
        <title>Comparative genomics and taxonomic characterization of three novel marine species of genus Reichenbachiella exhibiting antioxidant and polysaccharide degradation activities.</title>
        <authorList>
            <person name="Muhammad N."/>
            <person name="Lee Y.-J."/>
            <person name="Ko J."/>
            <person name="Kim S.-G."/>
        </authorList>
    </citation>
    <scope>NUCLEOTIDE SEQUENCE</scope>
    <source>
        <strain evidence="1">Wsw4-B4</strain>
    </source>
</reference>
<protein>
    <recommendedName>
        <fullName evidence="3">CBM-cenC domain-containing protein</fullName>
    </recommendedName>
</protein>
<proteinExistence type="predicted"/>
<dbReference type="Proteomes" id="UP001062165">
    <property type="component" value="Chromosome"/>
</dbReference>
<dbReference type="Gene3D" id="2.60.120.260">
    <property type="entry name" value="Galactose-binding domain-like"/>
    <property type="match status" value="1"/>
</dbReference>
<evidence type="ECO:0000313" key="2">
    <source>
        <dbReference type="Proteomes" id="UP001062165"/>
    </source>
</evidence>
<evidence type="ECO:0008006" key="3">
    <source>
        <dbReference type="Google" id="ProtNLM"/>
    </source>
</evidence>
<name>A0ABY6D272_9BACT</name>
<dbReference type="RefSeq" id="WP_263051580.1">
    <property type="nucleotide sequence ID" value="NZ_CP106735.1"/>
</dbReference>